<organism evidence="1 2">
    <name type="scientific">Chitinilyticum piscinae</name>
    <dbReference type="NCBI Taxonomy" id="2866724"/>
    <lineage>
        <taxon>Bacteria</taxon>
        <taxon>Pseudomonadati</taxon>
        <taxon>Pseudomonadota</taxon>
        <taxon>Betaproteobacteria</taxon>
        <taxon>Neisseriales</taxon>
        <taxon>Chitinibacteraceae</taxon>
        <taxon>Chitinilyticum</taxon>
    </lineage>
</organism>
<sequence length="145" mass="15718">MKRFSARNPLQTDPQLRPLLRQVAELERVLQALRRSLPTEVAACCLAASWSGNQLIVAVSSGAAAMRLKQCAPAALRQLQATGIAVSQITPRISSALLPAWQPPKTLAMTDAATRAFETLADQVHDDGLKDAIHSLLAHHAKRRL</sequence>
<protein>
    <submittedName>
        <fullName evidence="1">DUF721 domain-containing protein</fullName>
    </submittedName>
</protein>
<comment type="caution">
    <text evidence="1">The sequence shown here is derived from an EMBL/GenBank/DDBJ whole genome shotgun (WGS) entry which is preliminary data.</text>
</comment>
<dbReference type="InterPro" id="IPR007922">
    <property type="entry name" value="DciA-like"/>
</dbReference>
<dbReference type="Proteomes" id="UP000604481">
    <property type="component" value="Unassembled WGS sequence"/>
</dbReference>
<dbReference type="EMBL" id="JADFUA010000001">
    <property type="protein sequence ID" value="MBE9607982.1"/>
    <property type="molecule type" value="Genomic_DNA"/>
</dbReference>
<proteinExistence type="predicted"/>
<dbReference type="RefSeq" id="WP_194114489.1">
    <property type="nucleotide sequence ID" value="NZ_JADFUA010000001.1"/>
</dbReference>
<evidence type="ECO:0000313" key="1">
    <source>
        <dbReference type="EMBL" id="MBE9607982.1"/>
    </source>
</evidence>
<evidence type="ECO:0000313" key="2">
    <source>
        <dbReference type="Proteomes" id="UP000604481"/>
    </source>
</evidence>
<dbReference type="Pfam" id="PF05258">
    <property type="entry name" value="DciA"/>
    <property type="match status" value="1"/>
</dbReference>
<name>A0A8J7FHQ6_9NEIS</name>
<keyword evidence="2" id="KW-1185">Reference proteome</keyword>
<dbReference type="AlphaFoldDB" id="A0A8J7FHQ6"/>
<gene>
    <name evidence="1" type="ORF">INR99_01345</name>
</gene>
<reference evidence="1 2" key="1">
    <citation type="submission" date="2020-10" db="EMBL/GenBank/DDBJ databases">
        <title>The genome sequence of Chitinilyticum litopenaei 4Y14.</title>
        <authorList>
            <person name="Liu Y."/>
        </authorList>
    </citation>
    <scope>NUCLEOTIDE SEQUENCE [LARGE SCALE GENOMIC DNA]</scope>
    <source>
        <strain evidence="1 2">4Y14</strain>
    </source>
</reference>
<accession>A0A8J7FHQ6</accession>